<dbReference type="SUPFAM" id="SSF54534">
    <property type="entry name" value="FKBP-like"/>
    <property type="match status" value="1"/>
</dbReference>
<dbReference type="FunFam" id="1.10.287.180:FF:000001">
    <property type="entry name" value="Transcription elongation factor GreA"/>
    <property type="match status" value="1"/>
</dbReference>
<keyword evidence="11" id="KW-0648">Protein biosynthesis</keyword>
<dbReference type="PANTHER" id="PTHR30437:SF4">
    <property type="entry name" value="TRANSCRIPTION ELONGATION FACTOR GREA"/>
    <property type="match status" value="1"/>
</dbReference>
<comment type="similarity">
    <text evidence="1 8">Belongs to the GreA/GreB family.</text>
</comment>
<dbReference type="Pfam" id="PF03449">
    <property type="entry name" value="GreA_GreB_N"/>
    <property type="match status" value="1"/>
</dbReference>
<dbReference type="InterPro" id="IPR018151">
    <property type="entry name" value="TF_GreA/GreB_CS"/>
</dbReference>
<evidence type="ECO:0000256" key="1">
    <source>
        <dbReference type="ARBA" id="ARBA00008213"/>
    </source>
</evidence>
<evidence type="ECO:0000256" key="5">
    <source>
        <dbReference type="ARBA" id="ARBA00023163"/>
    </source>
</evidence>
<dbReference type="InterPro" id="IPR022691">
    <property type="entry name" value="Tscrpt_elong_fac_GreA/B_N"/>
</dbReference>
<evidence type="ECO:0000256" key="6">
    <source>
        <dbReference type="ARBA" id="ARBA00024916"/>
    </source>
</evidence>
<protein>
    <recommendedName>
        <fullName evidence="2 8">Transcription elongation factor GreA</fullName>
    </recommendedName>
    <alternativeName>
        <fullName evidence="7 8">Transcript cleavage factor GreA</fullName>
    </alternativeName>
</protein>
<keyword evidence="11" id="KW-0251">Elongation factor</keyword>
<dbReference type="PIRSF" id="PIRSF006092">
    <property type="entry name" value="GreA_GreB"/>
    <property type="match status" value="1"/>
</dbReference>
<proteinExistence type="inferred from homology"/>
<dbReference type="InterPro" id="IPR001437">
    <property type="entry name" value="Tscrpt_elong_fac_GreA/B_C"/>
</dbReference>
<dbReference type="Pfam" id="PF01272">
    <property type="entry name" value="GreA_GreB"/>
    <property type="match status" value="1"/>
</dbReference>
<dbReference type="EMBL" id="VGLS01000612">
    <property type="protein sequence ID" value="MBM3225558.1"/>
    <property type="molecule type" value="Genomic_DNA"/>
</dbReference>
<dbReference type="InterPro" id="IPR036805">
    <property type="entry name" value="Tscrpt_elong_fac_GreA/B_N_sf"/>
</dbReference>
<dbReference type="InterPro" id="IPR028624">
    <property type="entry name" value="Tscrpt_elong_fac_GreA/B"/>
</dbReference>
<evidence type="ECO:0000259" key="9">
    <source>
        <dbReference type="Pfam" id="PF01272"/>
    </source>
</evidence>
<evidence type="ECO:0000259" key="10">
    <source>
        <dbReference type="Pfam" id="PF03449"/>
    </source>
</evidence>
<dbReference type="SUPFAM" id="SSF46557">
    <property type="entry name" value="GreA transcript cleavage protein, N-terminal domain"/>
    <property type="match status" value="1"/>
</dbReference>
<keyword evidence="3 8" id="KW-0805">Transcription regulation</keyword>
<evidence type="ECO:0000256" key="4">
    <source>
        <dbReference type="ARBA" id="ARBA00023125"/>
    </source>
</evidence>
<sequence>MHGGEAVGTTEVRSVMSHFYTRTSFARLMDELNRLRGEELPAVSRAKQAAAAEGDLSENAEYHATRERLDMLQRRIYELEDQLRAPRFIEELPISCERVSIGTKVVCLDLRTRKEVVYTILGQADAVPEKNVISYQSPMARGLIGKVLDDEVAITIPAGQRHLRIMDIMRFDAS</sequence>
<dbReference type="GO" id="GO:0003746">
    <property type="term" value="F:translation elongation factor activity"/>
    <property type="evidence" value="ECO:0007669"/>
    <property type="project" value="UniProtKB-KW"/>
</dbReference>
<dbReference type="GO" id="GO:0003677">
    <property type="term" value="F:DNA binding"/>
    <property type="evidence" value="ECO:0007669"/>
    <property type="project" value="UniProtKB-UniRule"/>
</dbReference>
<dbReference type="PROSITE" id="PS00830">
    <property type="entry name" value="GREAB_2"/>
    <property type="match status" value="1"/>
</dbReference>
<dbReference type="Proteomes" id="UP000712673">
    <property type="component" value="Unassembled WGS sequence"/>
</dbReference>
<comment type="function">
    <text evidence="6 8">Necessary for efficient RNA polymerase transcription elongation past template-encoded arresting sites. The arresting sites in DNA have the property of trapping a certain fraction of elongating RNA polymerases that pass through, resulting in locked ternary complexes. Cleavage of the nascent transcript by cleavage factors such as GreA or GreB allows the resumption of elongation from the new 3'terminus. GreA releases sequences of 2 to 3 nucleotides.</text>
</comment>
<gene>
    <name evidence="8" type="primary">greA</name>
    <name evidence="11" type="ORF">FJZ47_17405</name>
</gene>
<dbReference type="Gene3D" id="3.10.50.30">
    <property type="entry name" value="Transcription elongation factor, GreA/GreB, C-terminal domain"/>
    <property type="match status" value="1"/>
</dbReference>
<accession>A0A937W284</accession>
<evidence type="ECO:0000256" key="2">
    <source>
        <dbReference type="ARBA" id="ARBA00013729"/>
    </source>
</evidence>
<dbReference type="GO" id="GO:0032784">
    <property type="term" value="P:regulation of DNA-templated transcription elongation"/>
    <property type="evidence" value="ECO:0007669"/>
    <property type="project" value="UniProtKB-UniRule"/>
</dbReference>
<keyword evidence="4 8" id="KW-0238">DNA-binding</keyword>
<dbReference type="PANTHER" id="PTHR30437">
    <property type="entry name" value="TRANSCRIPTION ELONGATION FACTOR GREA"/>
    <property type="match status" value="1"/>
</dbReference>
<evidence type="ECO:0000256" key="8">
    <source>
        <dbReference type="HAMAP-Rule" id="MF_00105"/>
    </source>
</evidence>
<organism evidence="11 12">
    <name type="scientific">Tectimicrobiota bacterium</name>
    <dbReference type="NCBI Taxonomy" id="2528274"/>
    <lineage>
        <taxon>Bacteria</taxon>
        <taxon>Pseudomonadati</taxon>
        <taxon>Nitrospinota/Tectimicrobiota group</taxon>
        <taxon>Candidatus Tectimicrobiota</taxon>
    </lineage>
</organism>
<dbReference type="Gene3D" id="1.10.287.180">
    <property type="entry name" value="Transcription elongation factor, GreA/GreB, N-terminal domain"/>
    <property type="match status" value="1"/>
</dbReference>
<dbReference type="InterPro" id="IPR036953">
    <property type="entry name" value="GreA/GreB_C_sf"/>
</dbReference>
<feature type="domain" description="Transcription elongation factor GreA/GreB N-terminal" evidence="10">
    <location>
        <begin position="20"/>
        <end position="84"/>
    </location>
</feature>
<evidence type="ECO:0000313" key="12">
    <source>
        <dbReference type="Proteomes" id="UP000712673"/>
    </source>
</evidence>
<dbReference type="GO" id="GO:0070063">
    <property type="term" value="F:RNA polymerase binding"/>
    <property type="evidence" value="ECO:0007669"/>
    <property type="project" value="InterPro"/>
</dbReference>
<dbReference type="GO" id="GO:0006354">
    <property type="term" value="P:DNA-templated transcription elongation"/>
    <property type="evidence" value="ECO:0007669"/>
    <property type="project" value="TreeGrafter"/>
</dbReference>
<dbReference type="InterPro" id="IPR023459">
    <property type="entry name" value="Tscrpt_elong_fac_GreA/B_fam"/>
</dbReference>
<feature type="domain" description="Transcription elongation factor GreA/GreB C-terminal" evidence="9">
    <location>
        <begin position="96"/>
        <end position="169"/>
    </location>
</feature>
<dbReference type="AlphaFoldDB" id="A0A937W284"/>
<evidence type="ECO:0000313" key="11">
    <source>
        <dbReference type="EMBL" id="MBM3225558.1"/>
    </source>
</evidence>
<keyword evidence="5 8" id="KW-0804">Transcription</keyword>
<name>A0A937W284_UNCTE</name>
<dbReference type="HAMAP" id="MF_00105">
    <property type="entry name" value="GreA_GreB"/>
    <property type="match status" value="1"/>
</dbReference>
<reference evidence="11" key="1">
    <citation type="submission" date="2019-03" db="EMBL/GenBank/DDBJ databases">
        <title>Lake Tanganyika Metagenome-Assembled Genomes (MAGs).</title>
        <authorList>
            <person name="Tran P."/>
        </authorList>
    </citation>
    <scope>NUCLEOTIDE SEQUENCE</scope>
    <source>
        <strain evidence="11">K_DeepCast_65m_m2_066</strain>
    </source>
</reference>
<evidence type="ECO:0000256" key="7">
    <source>
        <dbReference type="ARBA" id="ARBA00030776"/>
    </source>
</evidence>
<comment type="caution">
    <text evidence="11">The sequence shown here is derived from an EMBL/GenBank/DDBJ whole genome shotgun (WGS) entry which is preliminary data.</text>
</comment>
<evidence type="ECO:0000256" key="3">
    <source>
        <dbReference type="ARBA" id="ARBA00023015"/>
    </source>
</evidence>